<evidence type="ECO:0000256" key="1">
    <source>
        <dbReference type="SAM" id="MobiDB-lite"/>
    </source>
</evidence>
<dbReference type="Pfam" id="PF13191">
    <property type="entry name" value="AAA_16"/>
    <property type="match status" value="1"/>
</dbReference>
<dbReference type="InterPro" id="IPR041664">
    <property type="entry name" value="AAA_16"/>
</dbReference>
<dbReference type="Gene3D" id="3.40.50.300">
    <property type="entry name" value="P-loop containing nucleotide triphosphate hydrolases"/>
    <property type="match status" value="1"/>
</dbReference>
<dbReference type="PANTHER" id="PTHR34301">
    <property type="entry name" value="DNA-BINDING PROTEIN-RELATED"/>
    <property type="match status" value="1"/>
</dbReference>
<evidence type="ECO:0000313" key="4">
    <source>
        <dbReference type="Proteomes" id="UP000383122"/>
    </source>
</evidence>
<dbReference type="PANTHER" id="PTHR34301:SF8">
    <property type="entry name" value="ATPASE DOMAIN-CONTAINING PROTEIN"/>
    <property type="match status" value="1"/>
</dbReference>
<reference evidence="3 4" key="1">
    <citation type="submission" date="2019-08" db="EMBL/GenBank/DDBJ databases">
        <authorList>
            <person name="Peeters C."/>
        </authorList>
    </citation>
    <scope>NUCLEOTIDE SEQUENCE [LARGE SCALE GENOMIC DNA]</scope>
    <source>
        <strain evidence="3 4">LMG 31117</strain>
    </source>
</reference>
<dbReference type="EMBL" id="CABPSP010000005">
    <property type="protein sequence ID" value="VVE66126.1"/>
    <property type="molecule type" value="Genomic_DNA"/>
</dbReference>
<dbReference type="SUPFAM" id="SSF52540">
    <property type="entry name" value="P-loop containing nucleoside triphosphate hydrolases"/>
    <property type="match status" value="1"/>
</dbReference>
<keyword evidence="4" id="KW-1185">Reference proteome</keyword>
<sequence length="398" mass="43356">MDGILSPFNPGAGAAPPALTGRDDIREEVRICIERLRIGRHANGQLLVGLRGVGKTVLLERLLYEAEQRDSITLRLEAPEFKSLPASLAPALRVALLRMNRMQSAREAVTRGLRALAGFVIGLKVSFGDIEVGMDYPPEPGLADCGDLELDLCALLVEAGRAARAAHTVLAIFIDEFQGMPQHELSSLLYALHRCTQLQLPVILIGAGLPPMIKHIGDAKSYAERMFDVHRLGPLTLEAARDAITEPAAQAGVTIQPAALDAIVEQSGAYPYFLQQWGKLTWRAASVSPITPDHVDNVSDAAIAALDDGFYGFRFERLTQPERSYLRAMAELGEGPHDSRRVAKAMGLPSEVLEPVRNDLVTKGMLYTAPLGDAAFTVPRFHEFLKRIMPNTVEAETV</sequence>
<dbReference type="Proteomes" id="UP000383122">
    <property type="component" value="Unassembled WGS sequence"/>
</dbReference>
<evidence type="ECO:0000313" key="3">
    <source>
        <dbReference type="EMBL" id="VVE66126.1"/>
    </source>
</evidence>
<protein>
    <submittedName>
        <fullName evidence="3">ATPase AAA</fullName>
    </submittedName>
</protein>
<gene>
    <name evidence="3" type="ORF">PAN31117_02162</name>
</gene>
<dbReference type="RefSeq" id="WP_150738184.1">
    <property type="nucleotide sequence ID" value="NZ_CABPSP010000005.1"/>
</dbReference>
<dbReference type="InterPro" id="IPR027417">
    <property type="entry name" value="P-loop_NTPase"/>
</dbReference>
<evidence type="ECO:0000259" key="2">
    <source>
        <dbReference type="Pfam" id="PF13191"/>
    </source>
</evidence>
<dbReference type="AlphaFoldDB" id="A0A5E4ZYN4"/>
<feature type="domain" description="Orc1-like AAA ATPase" evidence="2">
    <location>
        <begin position="19"/>
        <end position="205"/>
    </location>
</feature>
<proteinExistence type="predicted"/>
<organism evidence="3 4">
    <name type="scientific">Pandoraea anapnoica</name>
    <dbReference type="NCBI Taxonomy" id="2508301"/>
    <lineage>
        <taxon>Bacteria</taxon>
        <taxon>Pseudomonadati</taxon>
        <taxon>Pseudomonadota</taxon>
        <taxon>Betaproteobacteria</taxon>
        <taxon>Burkholderiales</taxon>
        <taxon>Burkholderiaceae</taxon>
        <taxon>Pandoraea</taxon>
    </lineage>
</organism>
<dbReference type="OrthoDB" id="2020141at2"/>
<feature type="region of interest" description="Disordered" evidence="1">
    <location>
        <begin position="1"/>
        <end position="20"/>
    </location>
</feature>
<name>A0A5E4ZYN4_9BURK</name>
<accession>A0A5E4ZYN4</accession>